<dbReference type="RefSeq" id="XP_033386962.1">
    <property type="nucleotide sequence ID" value="XM_033523328.1"/>
</dbReference>
<dbReference type="Gene3D" id="2.120.10.30">
    <property type="entry name" value="TolB, C-terminal domain"/>
    <property type="match status" value="1"/>
</dbReference>
<dbReference type="SUPFAM" id="SSF50952">
    <property type="entry name" value="Soluble quinoprotein glucose dehydrogenase"/>
    <property type="match status" value="1"/>
</dbReference>
<sequence>MMAAAKRLLVAFGAVTGTVHAQQGSSATSAQACSSTISPQHGQPSVAPGWTVQVVASGLSSPRGLKFDSEGNLLVVQQDVGISRLRLTNDDGACVKIDGDVEDIIPDADFNHGIELSGDGRTLYASTPQSVYEWDYDPSQGRNTSDRREIIGEIGPTDGHVTRTLLMSRKAEGILLVSRGSMSNLDLAALDITTGVSTIKAFNVSNVTDGSPYNFARDGSILGWGLRNSVGVAEDPVTGGVFSVENSVDNFNRNGQSIYEDNPGEELNFHGYLNGTETPESGRNFGYPTCYAAWDVSAIPDNEGIQVGTQFAIGEQNATVNDTFCQQERQAPRLTFQAHQAPLDIKFNSNGTAAWVTFHGSWNRDDPIGYKLSVIPFANGQPIDPANSTSAAISIVSNPDTSACPRGCFRPVGLAWDSKGRLFMSSDSSGEIFVVVPASGGSADEANPTPSGSGTGTGQPSSTSSPGAAVEAWDGQAARFATVWAAIMALPFI</sequence>
<dbReference type="GeneID" id="54280725"/>
<accession>A0A6A5Y0B1</accession>
<evidence type="ECO:0000313" key="4">
    <source>
        <dbReference type="EMBL" id="KAF2018623.1"/>
    </source>
</evidence>
<dbReference type="AlphaFoldDB" id="A0A6A5Y0B1"/>
<dbReference type="InterPro" id="IPR054539">
    <property type="entry name" value="Beta-prop_PDH"/>
</dbReference>
<organism evidence="4 5">
    <name type="scientific">Aaosphaeria arxii CBS 175.79</name>
    <dbReference type="NCBI Taxonomy" id="1450172"/>
    <lineage>
        <taxon>Eukaryota</taxon>
        <taxon>Fungi</taxon>
        <taxon>Dikarya</taxon>
        <taxon>Ascomycota</taxon>
        <taxon>Pezizomycotina</taxon>
        <taxon>Dothideomycetes</taxon>
        <taxon>Pleosporomycetidae</taxon>
        <taxon>Pleosporales</taxon>
        <taxon>Pleosporales incertae sedis</taxon>
        <taxon>Aaosphaeria</taxon>
    </lineage>
</organism>
<keyword evidence="5" id="KW-1185">Reference proteome</keyword>
<dbReference type="PANTHER" id="PTHR47572:SF4">
    <property type="entry name" value="LACTONASE DRP35"/>
    <property type="match status" value="1"/>
</dbReference>
<evidence type="ECO:0000259" key="3">
    <source>
        <dbReference type="Pfam" id="PF22807"/>
    </source>
</evidence>
<dbReference type="EMBL" id="ML978067">
    <property type="protein sequence ID" value="KAF2018623.1"/>
    <property type="molecule type" value="Genomic_DNA"/>
</dbReference>
<evidence type="ECO:0000313" key="5">
    <source>
        <dbReference type="Proteomes" id="UP000799778"/>
    </source>
</evidence>
<feature type="signal peptide" evidence="2">
    <location>
        <begin position="1"/>
        <end position="21"/>
    </location>
</feature>
<feature type="domain" description="Pyrroloquinoline quinone-dependent pyranose dehydrogenase beta-propeller" evidence="3">
    <location>
        <begin position="44"/>
        <end position="435"/>
    </location>
</feature>
<dbReference type="Pfam" id="PF22807">
    <property type="entry name" value="TrAA12"/>
    <property type="match status" value="1"/>
</dbReference>
<gene>
    <name evidence="4" type="ORF">BU24DRAFT_342730</name>
</gene>
<evidence type="ECO:0000256" key="1">
    <source>
        <dbReference type="SAM" id="MobiDB-lite"/>
    </source>
</evidence>
<dbReference type="InterPro" id="IPR011042">
    <property type="entry name" value="6-blade_b-propeller_TolB-like"/>
</dbReference>
<dbReference type="PROSITE" id="PS51257">
    <property type="entry name" value="PROKAR_LIPOPROTEIN"/>
    <property type="match status" value="1"/>
</dbReference>
<feature type="compositionally biased region" description="Low complexity" evidence="1">
    <location>
        <begin position="448"/>
        <end position="467"/>
    </location>
</feature>
<reference evidence="4" key="1">
    <citation type="journal article" date="2020" name="Stud. Mycol.">
        <title>101 Dothideomycetes genomes: a test case for predicting lifestyles and emergence of pathogens.</title>
        <authorList>
            <person name="Haridas S."/>
            <person name="Albert R."/>
            <person name="Binder M."/>
            <person name="Bloem J."/>
            <person name="Labutti K."/>
            <person name="Salamov A."/>
            <person name="Andreopoulos B."/>
            <person name="Baker S."/>
            <person name="Barry K."/>
            <person name="Bills G."/>
            <person name="Bluhm B."/>
            <person name="Cannon C."/>
            <person name="Castanera R."/>
            <person name="Culley D."/>
            <person name="Daum C."/>
            <person name="Ezra D."/>
            <person name="Gonzalez J."/>
            <person name="Henrissat B."/>
            <person name="Kuo A."/>
            <person name="Liang C."/>
            <person name="Lipzen A."/>
            <person name="Lutzoni F."/>
            <person name="Magnuson J."/>
            <person name="Mondo S."/>
            <person name="Nolan M."/>
            <person name="Ohm R."/>
            <person name="Pangilinan J."/>
            <person name="Park H.-J."/>
            <person name="Ramirez L."/>
            <person name="Alfaro M."/>
            <person name="Sun H."/>
            <person name="Tritt A."/>
            <person name="Yoshinaga Y."/>
            <person name="Zwiers L.-H."/>
            <person name="Turgeon B."/>
            <person name="Goodwin S."/>
            <person name="Spatafora J."/>
            <person name="Crous P."/>
            <person name="Grigoriev I."/>
        </authorList>
    </citation>
    <scope>NUCLEOTIDE SEQUENCE</scope>
    <source>
        <strain evidence="4">CBS 175.79</strain>
    </source>
</reference>
<feature type="chain" id="PRO_5025345301" evidence="2">
    <location>
        <begin position="22"/>
        <end position="493"/>
    </location>
</feature>
<keyword evidence="2" id="KW-0732">Signal</keyword>
<dbReference type="OrthoDB" id="507128at2759"/>
<protein>
    <submittedName>
        <fullName evidence="4">Soluble quino protein glucose dehydrogenase</fullName>
    </submittedName>
</protein>
<dbReference type="Proteomes" id="UP000799778">
    <property type="component" value="Unassembled WGS sequence"/>
</dbReference>
<name>A0A6A5Y0B1_9PLEO</name>
<proteinExistence type="predicted"/>
<feature type="region of interest" description="Disordered" evidence="1">
    <location>
        <begin position="439"/>
        <end position="470"/>
    </location>
</feature>
<dbReference type="InterPro" id="IPR011041">
    <property type="entry name" value="Quinoprot_gluc/sorb_DH_b-prop"/>
</dbReference>
<dbReference type="PANTHER" id="PTHR47572">
    <property type="entry name" value="LIPOPROTEIN-RELATED"/>
    <property type="match status" value="1"/>
</dbReference>
<evidence type="ECO:0000256" key="2">
    <source>
        <dbReference type="SAM" id="SignalP"/>
    </source>
</evidence>
<dbReference type="InterPro" id="IPR051262">
    <property type="entry name" value="SMP-30/CGR1_Lactonase"/>
</dbReference>